<dbReference type="Gene3D" id="1.20.1280.50">
    <property type="match status" value="1"/>
</dbReference>
<evidence type="ECO:0000256" key="1">
    <source>
        <dbReference type="SAM" id="MobiDB-lite"/>
    </source>
</evidence>
<evidence type="ECO:0000313" key="3">
    <source>
        <dbReference type="Proteomes" id="UP000292702"/>
    </source>
</evidence>
<accession>A0A4R0RCS7</accession>
<proteinExistence type="predicted"/>
<organism evidence="2 3">
    <name type="scientific">Steccherinum ochraceum</name>
    <dbReference type="NCBI Taxonomy" id="92696"/>
    <lineage>
        <taxon>Eukaryota</taxon>
        <taxon>Fungi</taxon>
        <taxon>Dikarya</taxon>
        <taxon>Basidiomycota</taxon>
        <taxon>Agaricomycotina</taxon>
        <taxon>Agaricomycetes</taxon>
        <taxon>Polyporales</taxon>
        <taxon>Steccherinaceae</taxon>
        <taxon>Steccherinum</taxon>
    </lineage>
</organism>
<dbReference type="Proteomes" id="UP000292702">
    <property type="component" value="Unassembled WGS sequence"/>
</dbReference>
<protein>
    <submittedName>
        <fullName evidence="2">Uncharacterized protein</fullName>
    </submittedName>
</protein>
<evidence type="ECO:0000313" key="2">
    <source>
        <dbReference type="EMBL" id="TCD64493.1"/>
    </source>
</evidence>
<dbReference type="OrthoDB" id="3365698at2759"/>
<name>A0A4R0RCS7_9APHY</name>
<reference evidence="2 3" key="1">
    <citation type="submission" date="2018-11" db="EMBL/GenBank/DDBJ databases">
        <title>Genome assembly of Steccherinum ochraceum LE-BIN_3174, the white-rot fungus of the Steccherinaceae family (The Residual Polyporoid clade, Polyporales, Basidiomycota).</title>
        <authorList>
            <person name="Fedorova T.V."/>
            <person name="Glazunova O.A."/>
            <person name="Landesman E.O."/>
            <person name="Moiseenko K.V."/>
            <person name="Psurtseva N.V."/>
            <person name="Savinova O.S."/>
            <person name="Shakhova N.V."/>
            <person name="Tyazhelova T.V."/>
            <person name="Vasina D.V."/>
        </authorList>
    </citation>
    <scope>NUCLEOTIDE SEQUENCE [LARGE SCALE GENOMIC DNA]</scope>
    <source>
        <strain evidence="2 3">LE-BIN_3174</strain>
    </source>
</reference>
<dbReference type="EMBL" id="RWJN01000233">
    <property type="protein sequence ID" value="TCD64493.1"/>
    <property type="molecule type" value="Genomic_DNA"/>
</dbReference>
<feature type="region of interest" description="Disordered" evidence="1">
    <location>
        <begin position="1"/>
        <end position="27"/>
    </location>
</feature>
<comment type="caution">
    <text evidence="2">The sequence shown here is derived from an EMBL/GenBank/DDBJ whole genome shotgun (WGS) entry which is preliminary data.</text>
</comment>
<keyword evidence="3" id="KW-1185">Reference proteome</keyword>
<sequence>MYSTPGLSNFEDVPSSPASISSAKRRQDTRQSIDSAIASCLEAIAGYQNTLRNLSARRNLCADTSILPDEVLAEIMWFTVPKGSDDGAQRGSLAVLPLSHVSRHWRDVAMSYPRLWSYIAMRCVAVKEARESLLDRAKSYPLTLHVSWTDIRSPRQRQMIRSGWTELLRHPLQVQTLTLHPGLNDYDGVVPYILKRLCASSPNLDLRYLDLDIEYSYRKELPVFAFPNLTDLKLSIAGDSSIQSTLWLVKTLQALPELQKLTLIGAFLPSVVSSTDDQHEPISLPHLTNLLVVGRMSHLKWILERIVIPPSADVEVSCLSQYGKKWRDHPAVAAILARLLSSRMAGERVLLPHTFSAYDFLGHTAALCLNAGPGDESQVVYRMVLSPLSPIPSLPHGKVILNLQANKRQHIEEIWDALPLDSIHTLLLFEGTASDDVWNQHLGQGFVARTLVWMRAVRSLLTQWSPELLKSLLLPEERPDQPLFPGMNVLALLGGVRARMPGPGLKEVLTELEAERGPLGGIFLAGWDVPEDAVEGLKSPVLRAKGIWPI</sequence>
<dbReference type="AlphaFoldDB" id="A0A4R0RCS7"/>
<gene>
    <name evidence="2" type="ORF">EIP91_004021</name>
</gene>